<proteinExistence type="inferred from homology"/>
<keyword evidence="5" id="KW-0732">Signal</keyword>
<evidence type="ECO:0000256" key="1">
    <source>
        <dbReference type="ARBA" id="ARBA00005336"/>
    </source>
</evidence>
<evidence type="ECO:0000256" key="3">
    <source>
        <dbReference type="ARBA" id="ARBA00023295"/>
    </source>
</evidence>
<keyword evidence="2" id="KW-0378">Hydrolase</keyword>
<dbReference type="GO" id="GO:0005975">
    <property type="term" value="P:carbohydrate metabolic process"/>
    <property type="evidence" value="ECO:0007669"/>
    <property type="project" value="InterPro"/>
</dbReference>
<dbReference type="InterPro" id="IPR036962">
    <property type="entry name" value="Glyco_hydro_3_N_sf"/>
</dbReference>
<accession>A0AAW4W1U7</accession>
<sequence>MKKRMLALLLGLLCARLTACGSTDTAAKDETPSAPTVEQPKPEPTPEEVRRTAAEQYADGLTLEEQVAQMFFVRCPETDAAALTAQYDIGGYLLFARDFDGQTKESVANTIAAYQNAAKTPMLIGADEEGGTVVRVSSNPNLHDTKFQSPQALYREGGFDRITSDTAEKDALLRDLGINVNFAPVCDVSTDPSDFIYARSFGMDAEQTGEYVRTVVTQMVSDKTGMVLKHFPGYGNNVDTHTGIAIDERPMDTFRQSDFLPFEAGIESGAQSVLVSHNVVNCMDADRPASLSAEVHRILREELGFDGVILTDDLIMDAIRDYTGGENAAVLAVQAGNDMLTSSDFVTQYNAVLAAVQDGTIPESQIHASAVRVIDWKMQLGLISYDA</sequence>
<evidence type="ECO:0000313" key="8">
    <source>
        <dbReference type="Proteomes" id="UP001298753"/>
    </source>
</evidence>
<evidence type="ECO:0000256" key="2">
    <source>
        <dbReference type="ARBA" id="ARBA00022801"/>
    </source>
</evidence>
<feature type="chain" id="PRO_5043374922" evidence="5">
    <location>
        <begin position="22"/>
        <end position="387"/>
    </location>
</feature>
<reference evidence="7 8" key="1">
    <citation type="submission" date="2021-10" db="EMBL/GenBank/DDBJ databases">
        <title>Anaerobic single-cell dispensing facilitates the cultivation of human gut bacteria.</title>
        <authorList>
            <person name="Afrizal A."/>
        </authorList>
    </citation>
    <scope>NUCLEOTIDE SEQUENCE [LARGE SCALE GENOMIC DNA]</scope>
    <source>
        <strain evidence="7 8">CLA-AA-H270</strain>
    </source>
</reference>
<feature type="signal peptide" evidence="5">
    <location>
        <begin position="1"/>
        <end position="21"/>
    </location>
</feature>
<dbReference type="SUPFAM" id="SSF51445">
    <property type="entry name" value="(Trans)glycosidases"/>
    <property type="match status" value="1"/>
</dbReference>
<protein>
    <submittedName>
        <fullName evidence="7">Beta-hexosaminidase</fullName>
    </submittedName>
</protein>
<dbReference type="InterPro" id="IPR001764">
    <property type="entry name" value="Glyco_hydro_3_N"/>
</dbReference>
<dbReference type="AlphaFoldDB" id="A0AAW4W1U7"/>
<dbReference type="RefSeq" id="WP_227600681.1">
    <property type="nucleotide sequence ID" value="NZ_JAJEPX010000017.1"/>
</dbReference>
<dbReference type="GO" id="GO:0009254">
    <property type="term" value="P:peptidoglycan turnover"/>
    <property type="evidence" value="ECO:0007669"/>
    <property type="project" value="TreeGrafter"/>
</dbReference>
<evidence type="ECO:0000259" key="6">
    <source>
        <dbReference type="Pfam" id="PF00933"/>
    </source>
</evidence>
<keyword evidence="8" id="KW-1185">Reference proteome</keyword>
<dbReference type="GeneID" id="98659422"/>
<dbReference type="InterPro" id="IPR050226">
    <property type="entry name" value="NagZ_Beta-hexosaminidase"/>
</dbReference>
<comment type="similarity">
    <text evidence="1">Belongs to the glycosyl hydrolase 3 family.</text>
</comment>
<dbReference type="Proteomes" id="UP001298753">
    <property type="component" value="Unassembled WGS sequence"/>
</dbReference>
<feature type="region of interest" description="Disordered" evidence="4">
    <location>
        <begin position="24"/>
        <end position="51"/>
    </location>
</feature>
<organism evidence="7 8">
    <name type="scientific">Agathobaculum butyriciproducens</name>
    <dbReference type="NCBI Taxonomy" id="1628085"/>
    <lineage>
        <taxon>Bacteria</taxon>
        <taxon>Bacillati</taxon>
        <taxon>Bacillota</taxon>
        <taxon>Clostridia</taxon>
        <taxon>Eubacteriales</taxon>
        <taxon>Butyricicoccaceae</taxon>
        <taxon>Agathobaculum</taxon>
    </lineage>
</organism>
<dbReference type="Pfam" id="PF00933">
    <property type="entry name" value="Glyco_hydro_3"/>
    <property type="match status" value="1"/>
</dbReference>
<dbReference type="InterPro" id="IPR017853">
    <property type="entry name" value="GH"/>
</dbReference>
<gene>
    <name evidence="7" type="ORF">LKD22_07140</name>
</gene>
<dbReference type="EMBL" id="JAJEPX010000017">
    <property type="protein sequence ID" value="MCC2176901.1"/>
    <property type="molecule type" value="Genomic_DNA"/>
</dbReference>
<comment type="caution">
    <text evidence="7">The sequence shown here is derived from an EMBL/GenBank/DDBJ whole genome shotgun (WGS) entry which is preliminary data.</text>
</comment>
<name>A0AAW4W1U7_9FIRM</name>
<dbReference type="Gene3D" id="3.20.20.300">
    <property type="entry name" value="Glycoside hydrolase, family 3, N-terminal domain"/>
    <property type="match status" value="1"/>
</dbReference>
<dbReference type="PROSITE" id="PS00775">
    <property type="entry name" value="GLYCOSYL_HYDROL_F3"/>
    <property type="match status" value="1"/>
</dbReference>
<evidence type="ECO:0000256" key="5">
    <source>
        <dbReference type="SAM" id="SignalP"/>
    </source>
</evidence>
<dbReference type="GO" id="GO:0004553">
    <property type="term" value="F:hydrolase activity, hydrolyzing O-glycosyl compounds"/>
    <property type="evidence" value="ECO:0007669"/>
    <property type="project" value="InterPro"/>
</dbReference>
<feature type="domain" description="Glycoside hydrolase family 3 N-terminal" evidence="6">
    <location>
        <begin position="62"/>
        <end position="374"/>
    </location>
</feature>
<dbReference type="PANTHER" id="PTHR30480:SF14">
    <property type="entry name" value="HYDROLASE, PUTATIVE (AFU_ORTHOLOGUE AFUA_4G13770)-RELATED"/>
    <property type="match status" value="1"/>
</dbReference>
<evidence type="ECO:0000313" key="7">
    <source>
        <dbReference type="EMBL" id="MCC2176901.1"/>
    </source>
</evidence>
<evidence type="ECO:0000256" key="4">
    <source>
        <dbReference type="SAM" id="MobiDB-lite"/>
    </source>
</evidence>
<keyword evidence="3" id="KW-0326">Glycosidase</keyword>
<dbReference type="InterPro" id="IPR019800">
    <property type="entry name" value="Glyco_hydro_3_AS"/>
</dbReference>
<dbReference type="PANTHER" id="PTHR30480">
    <property type="entry name" value="BETA-HEXOSAMINIDASE-RELATED"/>
    <property type="match status" value="1"/>
</dbReference>